<sequence>MQTTAGTQKLLLLPIQAPVPQQISLMLGLYFSQTGCGVRAPVQILVRTLEQQPEAPSTLGYRFYQPFY</sequence>
<gene>
    <name evidence="1" type="ORF">COEREDRAFT_83695</name>
</gene>
<name>A0A2G5B277_COERN</name>
<reference evidence="1 2" key="1">
    <citation type="journal article" date="2015" name="Genome Biol. Evol.">
        <title>Phylogenomic analyses indicate that early fungi evolved digesting cell walls of algal ancestors of land plants.</title>
        <authorList>
            <person name="Chang Y."/>
            <person name="Wang S."/>
            <person name="Sekimoto S."/>
            <person name="Aerts A.L."/>
            <person name="Choi C."/>
            <person name="Clum A."/>
            <person name="LaButti K.M."/>
            <person name="Lindquist E.A."/>
            <person name="Yee Ngan C."/>
            <person name="Ohm R.A."/>
            <person name="Salamov A.A."/>
            <person name="Grigoriev I.V."/>
            <person name="Spatafora J.W."/>
            <person name="Berbee M.L."/>
        </authorList>
    </citation>
    <scope>NUCLEOTIDE SEQUENCE [LARGE SCALE GENOMIC DNA]</scope>
    <source>
        <strain evidence="1 2">NRRL 1564</strain>
    </source>
</reference>
<proteinExistence type="predicted"/>
<dbReference type="Proteomes" id="UP000242474">
    <property type="component" value="Unassembled WGS sequence"/>
</dbReference>
<evidence type="ECO:0000313" key="2">
    <source>
        <dbReference type="Proteomes" id="UP000242474"/>
    </source>
</evidence>
<accession>A0A2G5B277</accession>
<dbReference type="EMBL" id="KZ303547">
    <property type="protein sequence ID" value="PIA13122.1"/>
    <property type="molecule type" value="Genomic_DNA"/>
</dbReference>
<keyword evidence="2" id="KW-1185">Reference proteome</keyword>
<dbReference type="AlphaFoldDB" id="A0A2G5B277"/>
<protein>
    <submittedName>
        <fullName evidence="1">Uncharacterized protein</fullName>
    </submittedName>
</protein>
<evidence type="ECO:0000313" key="1">
    <source>
        <dbReference type="EMBL" id="PIA13122.1"/>
    </source>
</evidence>
<organism evidence="1 2">
    <name type="scientific">Coemansia reversa (strain ATCC 12441 / NRRL 1564)</name>
    <dbReference type="NCBI Taxonomy" id="763665"/>
    <lineage>
        <taxon>Eukaryota</taxon>
        <taxon>Fungi</taxon>
        <taxon>Fungi incertae sedis</taxon>
        <taxon>Zoopagomycota</taxon>
        <taxon>Kickxellomycotina</taxon>
        <taxon>Kickxellomycetes</taxon>
        <taxon>Kickxellales</taxon>
        <taxon>Kickxellaceae</taxon>
        <taxon>Coemansia</taxon>
    </lineage>
</organism>